<organism evidence="2 3">
    <name type="scientific">Tenacibaculum discolor</name>
    <dbReference type="NCBI Taxonomy" id="361581"/>
    <lineage>
        <taxon>Bacteria</taxon>
        <taxon>Pseudomonadati</taxon>
        <taxon>Bacteroidota</taxon>
        <taxon>Flavobacteriia</taxon>
        <taxon>Flavobacteriales</taxon>
        <taxon>Flavobacteriaceae</taxon>
        <taxon>Tenacibaculum</taxon>
    </lineage>
</organism>
<dbReference type="Gene3D" id="1.25.40.10">
    <property type="entry name" value="Tetratricopeptide repeat domain"/>
    <property type="match status" value="1"/>
</dbReference>
<reference evidence="1 4" key="3">
    <citation type="submission" date="2023-07" db="EMBL/GenBank/DDBJ databases">
        <title>Genome content predicts the carbon catabolic preferences of heterotrophic bacteria.</title>
        <authorList>
            <person name="Gralka M."/>
        </authorList>
    </citation>
    <scope>NUCLEOTIDE SEQUENCE [LARGE SCALE GENOMIC DNA]</scope>
    <source>
        <strain evidence="1 4">4G03</strain>
    </source>
</reference>
<dbReference type="Proteomes" id="UP000222163">
    <property type="component" value="Unassembled WGS sequence"/>
</dbReference>
<dbReference type="Proteomes" id="UP001242342">
    <property type="component" value="Unassembled WGS sequence"/>
</dbReference>
<reference evidence="2" key="2">
    <citation type="submission" date="2017-10" db="EMBL/GenBank/DDBJ databases">
        <authorList>
            <person name="Enke T.N."/>
            <person name="Cordero O.X."/>
        </authorList>
    </citation>
    <scope>NUCLEOTIDE SEQUENCE</scope>
    <source>
        <strain evidence="2">4G03</strain>
    </source>
</reference>
<accession>A0A2G1BUX0</accession>
<dbReference type="RefSeq" id="WP_099214686.1">
    <property type="nucleotide sequence ID" value="NZ_JAUYVU010000016.1"/>
</dbReference>
<dbReference type="EMBL" id="PDUU01000004">
    <property type="protein sequence ID" value="PHN97774.1"/>
    <property type="molecule type" value="Genomic_DNA"/>
</dbReference>
<dbReference type="AlphaFoldDB" id="A0A2G1BUX0"/>
<dbReference type="InterPro" id="IPR011990">
    <property type="entry name" value="TPR-like_helical_dom_sf"/>
</dbReference>
<evidence type="ECO:0000313" key="4">
    <source>
        <dbReference type="Proteomes" id="UP001242342"/>
    </source>
</evidence>
<reference evidence="2 3" key="1">
    <citation type="journal article" date="2016" name="Nat. Commun.">
        <title>Microbial interactions lead to rapid micro-scale successions on model marine particles.</title>
        <authorList>
            <person name="Datta M.S."/>
            <person name="Sliwerska E."/>
            <person name="Gore J."/>
            <person name="Polz M.F."/>
            <person name="Cordero O.X."/>
        </authorList>
    </citation>
    <scope>NUCLEOTIDE SEQUENCE [LARGE SCALE GENOMIC DNA]</scope>
    <source>
        <strain evidence="2 3">4G03</strain>
    </source>
</reference>
<name>A0A2G1BUX0_9FLAO</name>
<dbReference type="SUPFAM" id="SSF48452">
    <property type="entry name" value="TPR-like"/>
    <property type="match status" value="1"/>
</dbReference>
<gene>
    <name evidence="2" type="ORF">CSC81_05015</name>
    <name evidence="1" type="ORF">Q8W23_15325</name>
</gene>
<proteinExistence type="predicted"/>
<evidence type="ECO:0000313" key="3">
    <source>
        <dbReference type="Proteomes" id="UP000222163"/>
    </source>
</evidence>
<evidence type="ECO:0000313" key="1">
    <source>
        <dbReference type="EMBL" id="MDP2542846.1"/>
    </source>
</evidence>
<protein>
    <submittedName>
        <fullName evidence="2">Uncharacterized protein</fullName>
    </submittedName>
</protein>
<evidence type="ECO:0000313" key="2">
    <source>
        <dbReference type="EMBL" id="PHN97774.1"/>
    </source>
</evidence>
<comment type="caution">
    <text evidence="2">The sequence shown here is derived from an EMBL/GenBank/DDBJ whole genome shotgun (WGS) entry which is preliminary data.</text>
</comment>
<sequence>MKTKLKKFTEFSKTILPNEAKYLQTVYQFKGKEKQEISNLIVKNALSKNKTIAFDTSIDKRKYSYIKNWTQKKLASIDVDVTIDWLMSLKKKILTDAITSQEEKEFLQYIVTYKTIEYNFQSLYTLAKEYKSYLLVRMRYKDHKIVANFLKEYETNYKTSKEIHEKLYEATTDITNQYTLNNIETKHLEKWLLQVFKDESIDGKNRYQAFVLLAFMYTNYNENDKLKLLFDQIDEYFSQGKMYSRRLLSNYYASRVLLHSKQNEFKEAEFYGYLSIRQNNNDTLMYLNNLVAILLRNNNPEEAFDLLHKYESLYKEIHNYHQKIGYCSYKVRVLSELHKYKQAEATARTFLRKYKNEVLKHRWHHFFTSYINVLVTEEKYEEVLKLASKFNLIEKEKERQKKNNYVPNISWSISLSRYMEGKINSSRLLEEIKKPLENIQPTINQKQLMFKVINKLSDNLPEAFFKLKSHIE</sequence>
<dbReference type="EMBL" id="JAUYVU010000016">
    <property type="protein sequence ID" value="MDP2542846.1"/>
    <property type="molecule type" value="Genomic_DNA"/>
</dbReference>
<keyword evidence="4" id="KW-1185">Reference proteome</keyword>